<dbReference type="RefSeq" id="WP_188362401.1">
    <property type="nucleotide sequence ID" value="NZ_BMFG01000007.1"/>
</dbReference>
<evidence type="ECO:0000313" key="3">
    <source>
        <dbReference type="Proteomes" id="UP000625735"/>
    </source>
</evidence>
<dbReference type="Proteomes" id="UP000625735">
    <property type="component" value="Unassembled WGS sequence"/>
</dbReference>
<evidence type="ECO:0000313" key="2">
    <source>
        <dbReference type="EMBL" id="GGD29619.1"/>
    </source>
</evidence>
<reference evidence="2" key="1">
    <citation type="journal article" date="2014" name="Int. J. Syst. Evol. Microbiol.">
        <title>Complete genome sequence of Corynebacterium casei LMG S-19264T (=DSM 44701T), isolated from a smear-ripened cheese.</title>
        <authorList>
            <consortium name="US DOE Joint Genome Institute (JGI-PGF)"/>
            <person name="Walter F."/>
            <person name="Albersmeier A."/>
            <person name="Kalinowski J."/>
            <person name="Ruckert C."/>
        </authorList>
    </citation>
    <scope>NUCLEOTIDE SEQUENCE</scope>
    <source>
        <strain evidence="2">CGMCC 1.12506</strain>
    </source>
</reference>
<feature type="chain" id="PRO_5037668689" description="DUF4252 domain-containing protein" evidence="1">
    <location>
        <begin position="22"/>
        <end position="178"/>
    </location>
</feature>
<feature type="signal peptide" evidence="1">
    <location>
        <begin position="1"/>
        <end position="21"/>
    </location>
</feature>
<reference evidence="2" key="2">
    <citation type="submission" date="2020-09" db="EMBL/GenBank/DDBJ databases">
        <authorList>
            <person name="Sun Q."/>
            <person name="Zhou Y."/>
        </authorList>
    </citation>
    <scope>NUCLEOTIDE SEQUENCE</scope>
    <source>
        <strain evidence="2">CGMCC 1.12506</strain>
    </source>
</reference>
<dbReference type="AlphaFoldDB" id="A0A916Y3W8"/>
<name>A0A916Y3W8_9FLAO</name>
<keyword evidence="1" id="KW-0732">Signal</keyword>
<organism evidence="2 3">
    <name type="scientific">Flavobacterium orientale</name>
    <dbReference type="NCBI Taxonomy" id="1756020"/>
    <lineage>
        <taxon>Bacteria</taxon>
        <taxon>Pseudomonadati</taxon>
        <taxon>Bacteroidota</taxon>
        <taxon>Flavobacteriia</taxon>
        <taxon>Flavobacteriales</taxon>
        <taxon>Flavobacteriaceae</taxon>
        <taxon>Flavobacterium</taxon>
    </lineage>
</organism>
<dbReference type="InterPro" id="IPR025348">
    <property type="entry name" value="DUF4252"/>
</dbReference>
<evidence type="ECO:0000256" key="1">
    <source>
        <dbReference type="SAM" id="SignalP"/>
    </source>
</evidence>
<proteinExistence type="predicted"/>
<keyword evidence="3" id="KW-1185">Reference proteome</keyword>
<protein>
    <recommendedName>
        <fullName evidence="4">DUF4252 domain-containing protein</fullName>
    </recommendedName>
</protein>
<gene>
    <name evidence="2" type="ORF">GCM10011343_19760</name>
</gene>
<evidence type="ECO:0008006" key="4">
    <source>
        <dbReference type="Google" id="ProtNLM"/>
    </source>
</evidence>
<dbReference type="Pfam" id="PF14060">
    <property type="entry name" value="DUF4252"/>
    <property type="match status" value="1"/>
</dbReference>
<dbReference type="EMBL" id="BMFG01000007">
    <property type="protein sequence ID" value="GGD29619.1"/>
    <property type="molecule type" value="Genomic_DNA"/>
</dbReference>
<accession>A0A916Y3W8</accession>
<comment type="caution">
    <text evidence="2">The sequence shown here is derived from an EMBL/GenBank/DDBJ whole genome shotgun (WGS) entry which is preliminary data.</text>
</comment>
<sequence>MKVLKILVLILTATLLWSCQSEPTLQKYFVENSESSDFIVVDLATNMLNIKPEELSENEKEAFQSLNKLNILAFKKSDSLETKYNLEKTKVVEILKQEKYEQLMKVGSGSSGATIYSVGNENTIDEFVIYGNSKEAGFAVVRILGNSMKPEHLMTLIEVIKKADIQSDQLKPLEALLK</sequence>